<feature type="domain" description="DUF4232" evidence="3">
    <location>
        <begin position="84"/>
        <end position="218"/>
    </location>
</feature>
<accession>A0A7X6QM70</accession>
<evidence type="ECO:0000313" key="5">
    <source>
        <dbReference type="Proteomes" id="UP000544090"/>
    </source>
</evidence>
<evidence type="ECO:0000313" key="4">
    <source>
        <dbReference type="EMBL" id="NKX56419.1"/>
    </source>
</evidence>
<sequence>MKRNRLWMAMAAASLGAAALAGCGQSQDVAPASASGTGTPAPAAPSAVAAPPGSPAATATATATSTGTAVATGTGAAVATGGECTAAQLKASIVTQPGGGAAGSVYRNLVVQNTGSTACTLQGYPGVSYMDAAGKQVGAPAKRNPEAAMTAVVVAPGGSAVAEVQQTNAQNYGDGCELTEVAGVRVYPPNDTASLIAPQSTVGCANAQIVLMTVGTFQPA</sequence>
<dbReference type="Proteomes" id="UP000544090">
    <property type="component" value="Unassembled WGS sequence"/>
</dbReference>
<proteinExistence type="predicted"/>
<feature type="chain" id="PRO_5038385205" evidence="2">
    <location>
        <begin position="22"/>
        <end position="220"/>
    </location>
</feature>
<evidence type="ECO:0000256" key="2">
    <source>
        <dbReference type="SAM" id="SignalP"/>
    </source>
</evidence>
<protein>
    <submittedName>
        <fullName evidence="4">DUF4232 domain-containing protein</fullName>
    </submittedName>
</protein>
<dbReference type="InterPro" id="IPR025326">
    <property type="entry name" value="DUF4232"/>
</dbReference>
<gene>
    <name evidence="4" type="ORF">HGG74_18195</name>
</gene>
<evidence type="ECO:0000259" key="3">
    <source>
        <dbReference type="Pfam" id="PF14016"/>
    </source>
</evidence>
<reference evidence="4 5" key="1">
    <citation type="submission" date="2020-04" db="EMBL/GenBank/DDBJ databases">
        <title>Arthrobacter sp. nov.</title>
        <authorList>
            <person name="Liu S."/>
        </authorList>
    </citation>
    <scope>NUCLEOTIDE SEQUENCE [LARGE SCALE GENOMIC DNA]</scope>
    <source>
        <strain evidence="4 5">E918</strain>
    </source>
</reference>
<keyword evidence="5" id="KW-1185">Reference proteome</keyword>
<dbReference type="AlphaFoldDB" id="A0A7X6QM70"/>
<keyword evidence="2" id="KW-0732">Signal</keyword>
<dbReference type="RefSeq" id="WP_168488680.1">
    <property type="nucleotide sequence ID" value="NZ_JAAZSQ010000024.1"/>
</dbReference>
<name>A0A7X6QM70_9MICC</name>
<dbReference type="PROSITE" id="PS51257">
    <property type="entry name" value="PROKAR_LIPOPROTEIN"/>
    <property type="match status" value="1"/>
</dbReference>
<dbReference type="Pfam" id="PF14016">
    <property type="entry name" value="DUF4232"/>
    <property type="match status" value="1"/>
</dbReference>
<dbReference type="EMBL" id="JAAZSQ010000024">
    <property type="protein sequence ID" value="NKX56419.1"/>
    <property type="molecule type" value="Genomic_DNA"/>
</dbReference>
<evidence type="ECO:0000256" key="1">
    <source>
        <dbReference type="SAM" id="MobiDB-lite"/>
    </source>
</evidence>
<feature type="signal peptide" evidence="2">
    <location>
        <begin position="1"/>
        <end position="21"/>
    </location>
</feature>
<comment type="caution">
    <text evidence="4">The sequence shown here is derived from an EMBL/GenBank/DDBJ whole genome shotgun (WGS) entry which is preliminary data.</text>
</comment>
<organism evidence="4 5">
    <name type="scientific">Arthrobacter mobilis</name>
    <dbReference type="NCBI Taxonomy" id="2724944"/>
    <lineage>
        <taxon>Bacteria</taxon>
        <taxon>Bacillati</taxon>
        <taxon>Actinomycetota</taxon>
        <taxon>Actinomycetes</taxon>
        <taxon>Micrococcales</taxon>
        <taxon>Micrococcaceae</taxon>
        <taxon>Arthrobacter</taxon>
    </lineage>
</organism>
<feature type="region of interest" description="Disordered" evidence="1">
    <location>
        <begin position="29"/>
        <end position="61"/>
    </location>
</feature>
<feature type="compositionally biased region" description="Low complexity" evidence="1">
    <location>
        <begin position="30"/>
        <end position="61"/>
    </location>
</feature>